<accession>A0A1V4JKE0</accession>
<organism evidence="1 2">
    <name type="scientific">Patagioenas fasciata monilis</name>
    <dbReference type="NCBI Taxonomy" id="372326"/>
    <lineage>
        <taxon>Eukaryota</taxon>
        <taxon>Metazoa</taxon>
        <taxon>Chordata</taxon>
        <taxon>Craniata</taxon>
        <taxon>Vertebrata</taxon>
        <taxon>Euteleostomi</taxon>
        <taxon>Archelosauria</taxon>
        <taxon>Archosauria</taxon>
        <taxon>Dinosauria</taxon>
        <taxon>Saurischia</taxon>
        <taxon>Theropoda</taxon>
        <taxon>Coelurosauria</taxon>
        <taxon>Aves</taxon>
        <taxon>Neognathae</taxon>
        <taxon>Neoaves</taxon>
        <taxon>Columbimorphae</taxon>
        <taxon>Columbiformes</taxon>
        <taxon>Columbidae</taxon>
        <taxon>Patagioenas</taxon>
    </lineage>
</organism>
<sequence length="114" mass="12658">MCIEKPALNPASSTLMSVQTPEATPVHWMQNDLCLTITKMTMSSVPPVRLSFGLAELYYPSKAEEVILSDGLMYTENSTYVNSRDALKLTRNSALKTSGHLEHLAMHEIVTTWA</sequence>
<dbReference type="AlphaFoldDB" id="A0A1V4JKE0"/>
<dbReference type="Proteomes" id="UP000190648">
    <property type="component" value="Unassembled WGS sequence"/>
</dbReference>
<evidence type="ECO:0000313" key="1">
    <source>
        <dbReference type="EMBL" id="OPJ72515.1"/>
    </source>
</evidence>
<proteinExistence type="predicted"/>
<dbReference type="EMBL" id="LSYS01007194">
    <property type="protein sequence ID" value="OPJ72515.1"/>
    <property type="molecule type" value="Genomic_DNA"/>
</dbReference>
<keyword evidence="2" id="KW-1185">Reference proteome</keyword>
<protein>
    <submittedName>
        <fullName evidence="1">Uncharacterized protein</fullName>
    </submittedName>
</protein>
<comment type="caution">
    <text evidence="1">The sequence shown here is derived from an EMBL/GenBank/DDBJ whole genome shotgun (WGS) entry which is preliminary data.</text>
</comment>
<gene>
    <name evidence="1" type="ORF">AV530_018916</name>
</gene>
<evidence type="ECO:0000313" key="2">
    <source>
        <dbReference type="Proteomes" id="UP000190648"/>
    </source>
</evidence>
<name>A0A1V4JKE0_PATFA</name>
<reference evidence="1 2" key="1">
    <citation type="submission" date="2016-02" db="EMBL/GenBank/DDBJ databases">
        <title>Band-tailed pigeon sequencing and assembly.</title>
        <authorList>
            <person name="Soares A.E."/>
            <person name="Novak B.J."/>
            <person name="Rice E.S."/>
            <person name="O'Connell B."/>
            <person name="Chang D."/>
            <person name="Weber S."/>
            <person name="Shapiro B."/>
        </authorList>
    </citation>
    <scope>NUCLEOTIDE SEQUENCE [LARGE SCALE GENOMIC DNA]</scope>
    <source>
        <strain evidence="1">BTP2013</strain>
        <tissue evidence="1">Blood</tissue>
    </source>
</reference>